<evidence type="ECO:0000313" key="1">
    <source>
        <dbReference type="EMBL" id="OQR26037.1"/>
    </source>
</evidence>
<protein>
    <submittedName>
        <fullName evidence="1">Uncharacterized protein</fullName>
    </submittedName>
</protein>
<sequence>MTKTDVTRKDIRYFIFHKHFRCGNVYFNDKLQKILIVSFFLKNCKMYDYSDLKYGRIYLNEQSRKIYHTRGLSSVPEEEKYYYNPQMVLEFRDGFTYEEIIRHGKTLKESVAGLSLQYKNVDFGSKMTEIGEQNGDL</sequence>
<evidence type="ECO:0000313" key="2">
    <source>
        <dbReference type="Proteomes" id="UP000192353"/>
    </source>
</evidence>
<dbReference type="RefSeq" id="WP_049176110.1">
    <property type="nucleotide sequence ID" value="NZ_JUQA01000078.1"/>
</dbReference>
<dbReference type="EMBL" id="NBEY01000017">
    <property type="protein sequence ID" value="OQR26037.1"/>
    <property type="molecule type" value="Genomic_DNA"/>
</dbReference>
<reference evidence="1 2" key="1">
    <citation type="submission" date="2017-03" db="EMBL/GenBank/DDBJ databases">
        <title>Phylogenomics and comparative genomics of Lactobacillus salivarius, a mammalian gut commensal.</title>
        <authorList>
            <person name="Harris H.M."/>
        </authorList>
    </citation>
    <scope>NUCLEOTIDE SEQUENCE [LARGE SCALE GENOMIC DNA]</scope>
    <source>
        <strain evidence="1 2">AH4231</strain>
    </source>
</reference>
<organism evidence="1 2">
    <name type="scientific">Ligilactobacillus salivarius</name>
    <dbReference type="NCBI Taxonomy" id="1624"/>
    <lineage>
        <taxon>Bacteria</taxon>
        <taxon>Bacillati</taxon>
        <taxon>Bacillota</taxon>
        <taxon>Bacilli</taxon>
        <taxon>Lactobacillales</taxon>
        <taxon>Lactobacillaceae</taxon>
        <taxon>Ligilactobacillus</taxon>
    </lineage>
</organism>
<accession>A0A1V9TZ99</accession>
<name>A0A1V9TZ99_9LACO</name>
<proteinExistence type="predicted"/>
<comment type="caution">
    <text evidence="1">The sequence shown here is derived from an EMBL/GenBank/DDBJ whole genome shotgun (WGS) entry which is preliminary data.</text>
</comment>
<gene>
    <name evidence="1" type="ORF">B6U37_01525</name>
</gene>
<dbReference type="Proteomes" id="UP000192353">
    <property type="component" value="Unassembled WGS sequence"/>
</dbReference>
<dbReference type="AlphaFoldDB" id="A0A1V9TZ99"/>